<dbReference type="AlphaFoldDB" id="A0A975GTD7"/>
<name>A0A975GTD7_9BACT</name>
<keyword evidence="2" id="KW-1185">Reference proteome</keyword>
<evidence type="ECO:0000313" key="2">
    <source>
        <dbReference type="Proteomes" id="UP000663722"/>
    </source>
</evidence>
<sequence length="117" mass="12934">MTITEIISEVVTEHFDIESGLKKIAVFSEENGQEIRLIEVNEDALATGQVEPFVFAPGKELAVPIYIADVTPDEWEAICEGKIHLPEGWPREPFRIIGRGGKHERLTCTGVCQTGKG</sequence>
<proteinExistence type="predicted"/>
<dbReference type="KEGG" id="dmm:dnm_090740"/>
<dbReference type="RefSeq" id="WP_207680123.1">
    <property type="nucleotide sequence ID" value="NZ_CP061800.1"/>
</dbReference>
<evidence type="ECO:0000313" key="1">
    <source>
        <dbReference type="EMBL" id="QTA92981.1"/>
    </source>
</evidence>
<accession>A0A975GTD7</accession>
<organism evidence="1 2">
    <name type="scientific">Desulfonema magnum</name>
    <dbReference type="NCBI Taxonomy" id="45655"/>
    <lineage>
        <taxon>Bacteria</taxon>
        <taxon>Pseudomonadati</taxon>
        <taxon>Thermodesulfobacteriota</taxon>
        <taxon>Desulfobacteria</taxon>
        <taxon>Desulfobacterales</taxon>
        <taxon>Desulfococcaceae</taxon>
        <taxon>Desulfonema</taxon>
    </lineage>
</organism>
<gene>
    <name evidence="1" type="ORF">dnm_090740</name>
</gene>
<reference evidence="1" key="1">
    <citation type="journal article" date="2021" name="Microb. Physiol.">
        <title>Proteogenomic Insights into the Physiology of Marine, Sulfate-Reducing, Filamentous Desulfonema limicola and Desulfonema magnum.</title>
        <authorList>
            <person name="Schnaars V."/>
            <person name="Wohlbrand L."/>
            <person name="Scheve S."/>
            <person name="Hinrichs C."/>
            <person name="Reinhardt R."/>
            <person name="Rabus R."/>
        </authorList>
    </citation>
    <scope>NUCLEOTIDE SEQUENCE</scope>
    <source>
        <strain evidence="1">4be13</strain>
    </source>
</reference>
<dbReference type="Proteomes" id="UP000663722">
    <property type="component" value="Chromosome"/>
</dbReference>
<protein>
    <submittedName>
        <fullName evidence="1">Uncharacterized protein</fullName>
    </submittedName>
</protein>
<dbReference type="EMBL" id="CP061800">
    <property type="protein sequence ID" value="QTA92981.1"/>
    <property type="molecule type" value="Genomic_DNA"/>
</dbReference>